<feature type="compositionally biased region" description="Polar residues" evidence="1">
    <location>
        <begin position="78"/>
        <end position="91"/>
    </location>
</feature>
<feature type="compositionally biased region" description="Polar residues" evidence="1">
    <location>
        <begin position="148"/>
        <end position="158"/>
    </location>
</feature>
<dbReference type="STRING" id="188477.A0A433TE95"/>
<dbReference type="SUPFAM" id="SSF57959">
    <property type="entry name" value="Leucine zipper domain"/>
    <property type="match status" value="1"/>
</dbReference>
<feature type="compositionally biased region" description="Polar residues" evidence="1">
    <location>
        <begin position="1"/>
        <end position="12"/>
    </location>
</feature>
<reference evidence="3 4" key="1">
    <citation type="submission" date="2019-01" db="EMBL/GenBank/DDBJ databases">
        <title>A draft genome assembly of the solar-powered sea slug Elysia chlorotica.</title>
        <authorList>
            <person name="Cai H."/>
            <person name="Li Q."/>
            <person name="Fang X."/>
            <person name="Li J."/>
            <person name="Curtis N.E."/>
            <person name="Altenburger A."/>
            <person name="Shibata T."/>
            <person name="Feng M."/>
            <person name="Maeda T."/>
            <person name="Schwartz J.A."/>
            <person name="Shigenobu S."/>
            <person name="Lundholm N."/>
            <person name="Nishiyama T."/>
            <person name="Yang H."/>
            <person name="Hasebe M."/>
            <person name="Li S."/>
            <person name="Pierce S.K."/>
            <person name="Wang J."/>
        </authorList>
    </citation>
    <scope>NUCLEOTIDE SEQUENCE [LARGE SCALE GENOMIC DNA]</scope>
    <source>
        <strain evidence="3">EC2010</strain>
        <tissue evidence="3">Whole organism of an adult</tissue>
    </source>
</reference>
<dbReference type="Pfam" id="PF07716">
    <property type="entry name" value="bZIP_2"/>
    <property type="match status" value="1"/>
</dbReference>
<dbReference type="CDD" id="cd14686">
    <property type="entry name" value="bZIP"/>
    <property type="match status" value="1"/>
</dbReference>
<comment type="caution">
    <text evidence="3">The sequence shown here is derived from an EMBL/GenBank/DDBJ whole genome shotgun (WGS) entry which is preliminary data.</text>
</comment>
<keyword evidence="4" id="KW-1185">Reference proteome</keyword>
<feature type="region of interest" description="Disordered" evidence="1">
    <location>
        <begin position="1"/>
        <end position="23"/>
    </location>
</feature>
<proteinExistence type="predicted"/>
<feature type="region of interest" description="Disordered" evidence="1">
    <location>
        <begin position="72"/>
        <end position="124"/>
    </location>
</feature>
<evidence type="ECO:0000313" key="4">
    <source>
        <dbReference type="Proteomes" id="UP000271974"/>
    </source>
</evidence>
<dbReference type="EMBL" id="RQTK01000423">
    <property type="protein sequence ID" value="RUS79885.1"/>
    <property type="molecule type" value="Genomic_DNA"/>
</dbReference>
<evidence type="ECO:0000259" key="2">
    <source>
        <dbReference type="PROSITE" id="PS50217"/>
    </source>
</evidence>
<dbReference type="PROSITE" id="PS00036">
    <property type="entry name" value="BZIP_BASIC"/>
    <property type="match status" value="1"/>
</dbReference>
<name>A0A433TE95_ELYCH</name>
<organism evidence="3 4">
    <name type="scientific">Elysia chlorotica</name>
    <name type="common">Eastern emerald elysia</name>
    <name type="synonym">Sea slug</name>
    <dbReference type="NCBI Taxonomy" id="188477"/>
    <lineage>
        <taxon>Eukaryota</taxon>
        <taxon>Metazoa</taxon>
        <taxon>Spiralia</taxon>
        <taxon>Lophotrochozoa</taxon>
        <taxon>Mollusca</taxon>
        <taxon>Gastropoda</taxon>
        <taxon>Heterobranchia</taxon>
        <taxon>Euthyneura</taxon>
        <taxon>Panpulmonata</taxon>
        <taxon>Sacoglossa</taxon>
        <taxon>Placobranchoidea</taxon>
        <taxon>Plakobranchidae</taxon>
        <taxon>Elysia</taxon>
    </lineage>
</organism>
<feature type="compositionally biased region" description="Basic residues" evidence="1">
    <location>
        <begin position="92"/>
        <end position="101"/>
    </location>
</feature>
<feature type="domain" description="BZIP" evidence="2">
    <location>
        <begin position="92"/>
        <end position="153"/>
    </location>
</feature>
<dbReference type="GO" id="GO:0003700">
    <property type="term" value="F:DNA-binding transcription factor activity"/>
    <property type="evidence" value="ECO:0007669"/>
    <property type="project" value="InterPro"/>
</dbReference>
<dbReference type="OrthoDB" id="6154949at2759"/>
<evidence type="ECO:0000313" key="3">
    <source>
        <dbReference type="EMBL" id="RUS79885.1"/>
    </source>
</evidence>
<dbReference type="Gene3D" id="1.20.5.170">
    <property type="match status" value="1"/>
</dbReference>
<dbReference type="InterPro" id="IPR004827">
    <property type="entry name" value="bZIP"/>
</dbReference>
<evidence type="ECO:0000256" key="1">
    <source>
        <dbReference type="SAM" id="MobiDB-lite"/>
    </source>
</evidence>
<dbReference type="AlphaFoldDB" id="A0A433TE95"/>
<feature type="region of interest" description="Disordered" evidence="1">
    <location>
        <begin position="145"/>
        <end position="209"/>
    </location>
</feature>
<sequence length="421" mass="45512">MVRIISQNFSPQRSRHSSGETDRYLAERASSALGLSLLAKKRFDLPECESSSDSFWDSELDGEHHDAAFSEHGEDQNDINGNETLKKSNAQSKRKERRRERNKLSAQAYRQRRRSQNMKEQQQLQELEAENRRLHQLVETLERKTEQTKQFLRGSSVQMPDILLPPSSSDTAASAGAASTDSADVPHTSTHGAARCSKGDPSNPVSPCAQATTSTLPVAYNVNHGVKKTSLSHVLNENCSSGASPSNQHQDAATVSPVPASPILMNANALVKSQLQVPGMATGPTFSLMTIPVDCNTTANFNLNSHPRSQKAPPSHSARRTLAMAESKSCPPAATGCPVVGAFMWSLDGSPPPGAVYSLMNIEVCDNKNIDNNMISNVFTQNSNGGGKTISGAAPDAPVTVNLNEVKITGEPLQFWHAHHN</sequence>
<protein>
    <recommendedName>
        <fullName evidence="2">BZIP domain-containing protein</fullName>
    </recommendedName>
</protein>
<accession>A0A433TE95</accession>
<dbReference type="InterPro" id="IPR046347">
    <property type="entry name" value="bZIP_sf"/>
</dbReference>
<dbReference type="PROSITE" id="PS50217">
    <property type="entry name" value="BZIP"/>
    <property type="match status" value="1"/>
</dbReference>
<gene>
    <name evidence="3" type="ORF">EGW08_012363</name>
</gene>
<feature type="compositionally biased region" description="Low complexity" evidence="1">
    <location>
        <begin position="167"/>
        <end position="183"/>
    </location>
</feature>
<dbReference type="SMART" id="SM00338">
    <property type="entry name" value="BRLZ"/>
    <property type="match status" value="1"/>
</dbReference>
<dbReference type="Proteomes" id="UP000271974">
    <property type="component" value="Unassembled WGS sequence"/>
</dbReference>